<evidence type="ECO:0000313" key="3">
    <source>
        <dbReference type="Proteomes" id="UP000433876"/>
    </source>
</evidence>
<sequence length="748" mass="76445">MTQSANENVRKGAKRWATFLLDTQIKNKRSVKQVLQHLAEAYHKRVARVWDSSEHSIAWRNYFVAALQKVSREMPHKDCSTEELLKEIARMKAPVEIVAPPKDDDGNKTSTRAVSKNLTEAANKPVDASTTGTDPSAAPTDGGDDGNDDANDGASNPVDTSTPETSTNTTRRLLSTTTTCTESGIIINTQGECNAQVMPDGTIQFRLGGPATVTYRPSVTTSTTSGTGISAAVAAAMAAAAAQGTPSVSEDQVNETTTTTTETVEEFVDTSSVSSTSTDAAIEAVLAALAAARAARGTPLSSEPRVHETTTTTAATEQTVEEVVDSSSRSSSDSTSTVRDTPSGTDPRGDDTYTVHGTPSTSNAEAPSTSGTATFGNGAADEHPSGTPGSADRDTPTGRDTAGDTSMSTVGDTPSTSQAVVHTCTCGTTTSTSGSAVVNHTSSGTSASSRTATPGVDAAARRSRSPFQSLDQVIHSETPEETPDAAAHVTLWGPQADTVRGTGTPSALQNQTQTHHASAHTSTFRAAVARDTPSGTAEILRGTGAWAHADLVQAAQRQRSRVRLAGAMIYDLGDTRVEELLAPAPVEENVEYAQHIAQTLLLPLASGGNSSGRNIAAGSTRRFAPEAQVNNGTGTPGAASASAAAGDTGTPVVQAQAHTSGTHGVAAGDTAVTPLVAQAQVDSDASGTSGAPPTRIDTPSVAADEGHNWDPFSALVEAAAAATRLETGGGPGAAGDAPADKRDGHNGA</sequence>
<feature type="compositionally biased region" description="Low complexity" evidence="1">
    <location>
        <begin position="309"/>
        <end position="318"/>
    </location>
</feature>
<reference evidence="2 3" key="1">
    <citation type="submission" date="2017-07" db="EMBL/GenBank/DDBJ databases">
        <title>Genome sequence of the Sordaria macrospora wild type strain R19027.</title>
        <authorList>
            <person name="Nowrousian M."/>
            <person name="Teichert I."/>
            <person name="Kueck U."/>
        </authorList>
    </citation>
    <scope>NUCLEOTIDE SEQUENCE [LARGE SCALE GENOMIC DNA]</scope>
    <source>
        <strain evidence="2 3">R19027</strain>
        <tissue evidence="2">Mycelium</tissue>
    </source>
</reference>
<dbReference type="Proteomes" id="UP000433876">
    <property type="component" value="Unassembled WGS sequence"/>
</dbReference>
<dbReference type="EMBL" id="NMPR01000034">
    <property type="protein sequence ID" value="KAA8633651.1"/>
    <property type="molecule type" value="Genomic_DNA"/>
</dbReference>
<feature type="compositionally biased region" description="Polar residues" evidence="1">
    <location>
        <begin position="680"/>
        <end position="691"/>
    </location>
</feature>
<dbReference type="VEuPathDB" id="FungiDB:SMAC_06882"/>
<feature type="compositionally biased region" description="Low complexity" evidence="1">
    <location>
        <begin position="632"/>
        <end position="651"/>
    </location>
</feature>
<feature type="region of interest" description="Disordered" evidence="1">
    <location>
        <begin position="626"/>
        <end position="666"/>
    </location>
</feature>
<feature type="compositionally biased region" description="Low complexity" evidence="1">
    <location>
        <begin position="511"/>
        <end position="523"/>
    </location>
</feature>
<proteinExistence type="predicted"/>
<feature type="compositionally biased region" description="Polar residues" evidence="1">
    <location>
        <begin position="403"/>
        <end position="420"/>
    </location>
</feature>
<name>A0A8S8ZYI7_SORMA</name>
<feature type="region of interest" description="Disordered" evidence="1">
    <location>
        <begin position="723"/>
        <end position="748"/>
    </location>
</feature>
<dbReference type="AlphaFoldDB" id="A0A8S8ZYI7"/>
<feature type="compositionally biased region" description="Low complexity" evidence="1">
    <location>
        <begin position="325"/>
        <end position="341"/>
    </location>
</feature>
<feature type="region of interest" description="Disordered" evidence="1">
    <location>
        <begin position="296"/>
        <end position="466"/>
    </location>
</feature>
<feature type="compositionally biased region" description="Low complexity" evidence="1">
    <location>
        <begin position="423"/>
        <end position="453"/>
    </location>
</feature>
<feature type="compositionally biased region" description="Polar residues" evidence="1">
    <location>
        <begin position="355"/>
        <end position="375"/>
    </location>
</feature>
<feature type="region of interest" description="Disordered" evidence="1">
    <location>
        <begin position="116"/>
        <end position="174"/>
    </location>
</feature>
<feature type="compositionally biased region" description="Low complexity" evidence="1">
    <location>
        <begin position="160"/>
        <end position="174"/>
    </location>
</feature>
<comment type="caution">
    <text evidence="2">The sequence shown here is derived from an EMBL/GenBank/DDBJ whole genome shotgun (WGS) entry which is preliminary data.</text>
</comment>
<dbReference type="OMA" id="SEHSIAW"/>
<gene>
    <name evidence="2" type="ORF">SMACR_06882</name>
</gene>
<feature type="compositionally biased region" description="Acidic residues" evidence="1">
    <location>
        <begin position="142"/>
        <end position="151"/>
    </location>
</feature>
<feature type="region of interest" description="Disordered" evidence="1">
    <location>
        <begin position="680"/>
        <end position="707"/>
    </location>
</feature>
<feature type="compositionally biased region" description="Basic and acidic residues" evidence="1">
    <location>
        <begin position="738"/>
        <end position="748"/>
    </location>
</feature>
<organism evidence="2 3">
    <name type="scientific">Sordaria macrospora</name>
    <dbReference type="NCBI Taxonomy" id="5147"/>
    <lineage>
        <taxon>Eukaryota</taxon>
        <taxon>Fungi</taxon>
        <taxon>Dikarya</taxon>
        <taxon>Ascomycota</taxon>
        <taxon>Pezizomycotina</taxon>
        <taxon>Sordariomycetes</taxon>
        <taxon>Sordariomycetidae</taxon>
        <taxon>Sordariales</taxon>
        <taxon>Sordariaceae</taxon>
        <taxon>Sordaria</taxon>
    </lineage>
</organism>
<evidence type="ECO:0000313" key="2">
    <source>
        <dbReference type="EMBL" id="KAA8633651.1"/>
    </source>
</evidence>
<accession>A0A8S8ZYI7</accession>
<feature type="region of interest" description="Disordered" evidence="1">
    <location>
        <begin position="502"/>
        <end position="525"/>
    </location>
</feature>
<protein>
    <submittedName>
        <fullName evidence="2">Uncharacterized protein</fullName>
    </submittedName>
</protein>
<evidence type="ECO:0000256" key="1">
    <source>
        <dbReference type="SAM" id="MobiDB-lite"/>
    </source>
</evidence>